<name>A0AAU8BVE9_9VIRU</name>
<protein>
    <submittedName>
        <fullName evidence="1">Uncharacterized protein</fullName>
    </submittedName>
</protein>
<sequence>MVKSGLLEPGLRFRHACLFTLVLHCSRLNCALFRRRGFAVQETQKTLEITYNILKIKYIYLYIFICCFLCSHCS</sequence>
<organism evidence="1">
    <name type="scientific">Salmonella phage PMBT35</name>
    <dbReference type="NCBI Taxonomy" id="3137287"/>
    <lineage>
        <taxon>Viruses</taxon>
    </lineage>
</organism>
<evidence type="ECO:0000313" key="1">
    <source>
        <dbReference type="EMBL" id="XCD29912.1"/>
    </source>
</evidence>
<reference evidence="1" key="1">
    <citation type="submission" date="2024-03" db="EMBL/GenBank/DDBJ databases">
        <title>This phage originates from the Bacteriophage catalogue of the Bacteriophage Competence Centre, Department of Microbiology und Biotechnology, Max Rubner-Institut, Kiel, Germany.</title>
        <authorList>
            <person name="Sprotte S."/>
            <person name="Brinks E."/>
        </authorList>
    </citation>
    <scope>NUCLEOTIDE SEQUENCE</scope>
</reference>
<accession>A0AAU8BVE9</accession>
<proteinExistence type="predicted"/>
<dbReference type="EMBL" id="PP554580">
    <property type="protein sequence ID" value="XCD29912.1"/>
    <property type="molecule type" value="Genomic_DNA"/>
</dbReference>